<dbReference type="Proteomes" id="UP000001929">
    <property type="component" value="Chromosome"/>
</dbReference>
<dbReference type="InterPro" id="IPR010295">
    <property type="entry name" value="DUF898"/>
</dbReference>
<proteinExistence type="predicted"/>
<name>Q2RXT3_RHORT</name>
<feature type="transmembrane region" description="Helical" evidence="1">
    <location>
        <begin position="200"/>
        <end position="228"/>
    </location>
</feature>
<protein>
    <recommendedName>
        <fullName evidence="4">DUF898 domain-containing protein</fullName>
    </recommendedName>
</protein>
<sequence length="358" mass="38402">MKDFAGPGPVPPAPSGAPLPVVFTGTARAYFRIWLVNLLLSLATIGIWSAWAKVRRRRYFLGNTQVGGATFEYLATGLTLLKGRLIVVAALALYAGLQAIEPRVSWLLGLGYVVVLPWLIVRSLAFNARNTQWCAVRFGFRARWWDGFVAAIAMPFLALISLGLLLPVSTRRTATFWVNGHRLGAAAFSSAPPLAPLYRALGLALAVFMGMTALAGGAVWGGALALALAPGETGLALNTLPLVGLLVIFPAFLFAGALYRARLRNTVLGAMTLEGGHRFRSTLSAPRFAWIVLSNMVVTVLSLGLAHPWAAIRLWRYQCACLTVIPAGPLDAFIEARQAEGNVIASEFSDLEGFEVGL</sequence>
<feature type="transmembrane region" description="Helical" evidence="1">
    <location>
        <begin position="147"/>
        <end position="168"/>
    </location>
</feature>
<dbReference type="PhylomeDB" id="Q2RXT3"/>
<reference evidence="2 3" key="1">
    <citation type="journal article" date="2011" name="Stand. Genomic Sci.">
        <title>Complete genome sequence of Rhodospirillum rubrum type strain (S1).</title>
        <authorList>
            <person name="Munk A.C."/>
            <person name="Copeland A."/>
            <person name="Lucas S."/>
            <person name="Lapidus A."/>
            <person name="Del Rio T.G."/>
            <person name="Barry K."/>
            <person name="Detter J.C."/>
            <person name="Hammon N."/>
            <person name="Israni S."/>
            <person name="Pitluck S."/>
            <person name="Brettin T."/>
            <person name="Bruce D."/>
            <person name="Han C."/>
            <person name="Tapia R."/>
            <person name="Gilna P."/>
            <person name="Schmutz J."/>
            <person name="Larimer F."/>
            <person name="Land M."/>
            <person name="Kyrpides N.C."/>
            <person name="Mavromatis K."/>
            <person name="Richardson P."/>
            <person name="Rohde M."/>
            <person name="Goker M."/>
            <person name="Klenk H.P."/>
            <person name="Zhang Y."/>
            <person name="Roberts G.P."/>
            <person name="Reslewic S."/>
            <person name="Schwartz D.C."/>
        </authorList>
    </citation>
    <scope>NUCLEOTIDE SEQUENCE [LARGE SCALE GENOMIC DNA]</scope>
    <source>
        <strain evidence="3">ATCC 11170 / ATH 1.1.1 / DSM 467 / LMG 4362 / NCIMB 8255 / S1</strain>
    </source>
</reference>
<evidence type="ECO:0000313" key="2">
    <source>
        <dbReference type="EMBL" id="ABC21062.1"/>
    </source>
</evidence>
<dbReference type="STRING" id="269796.Rru_A0257"/>
<evidence type="ECO:0008006" key="4">
    <source>
        <dbReference type="Google" id="ProtNLM"/>
    </source>
</evidence>
<dbReference type="EMBL" id="CP000230">
    <property type="protein sequence ID" value="ABC21062.1"/>
    <property type="molecule type" value="Genomic_DNA"/>
</dbReference>
<dbReference type="Pfam" id="PF05987">
    <property type="entry name" value="DUF898"/>
    <property type="match status" value="1"/>
</dbReference>
<gene>
    <name evidence="2" type="ordered locus">Rru_A0257</name>
</gene>
<accession>Q2RXT3</accession>
<evidence type="ECO:0000313" key="3">
    <source>
        <dbReference type="Proteomes" id="UP000001929"/>
    </source>
</evidence>
<feature type="transmembrane region" description="Helical" evidence="1">
    <location>
        <begin position="240"/>
        <end position="259"/>
    </location>
</feature>
<feature type="transmembrane region" description="Helical" evidence="1">
    <location>
        <begin position="73"/>
        <end position="94"/>
    </location>
</feature>
<keyword evidence="1" id="KW-1133">Transmembrane helix</keyword>
<dbReference type="KEGG" id="rru:Rru_A0257"/>
<dbReference type="eggNOG" id="COG4269">
    <property type="taxonomic scope" value="Bacteria"/>
</dbReference>
<keyword evidence="1" id="KW-0812">Transmembrane</keyword>
<organism evidence="2 3">
    <name type="scientific">Rhodospirillum rubrum (strain ATCC 11170 / ATH 1.1.1 / DSM 467 / LMG 4362 / NCIMB 8255 / S1)</name>
    <dbReference type="NCBI Taxonomy" id="269796"/>
    <lineage>
        <taxon>Bacteria</taxon>
        <taxon>Pseudomonadati</taxon>
        <taxon>Pseudomonadota</taxon>
        <taxon>Alphaproteobacteria</taxon>
        <taxon>Rhodospirillales</taxon>
        <taxon>Rhodospirillaceae</taxon>
        <taxon>Rhodospirillum</taxon>
    </lineage>
</organism>
<dbReference type="EnsemblBacteria" id="ABC21062">
    <property type="protein sequence ID" value="ABC21062"/>
    <property type="gene ID" value="Rru_A0257"/>
</dbReference>
<dbReference type="PATRIC" id="fig|269796.9.peg.311"/>
<feature type="transmembrane region" description="Helical" evidence="1">
    <location>
        <begin position="288"/>
        <end position="306"/>
    </location>
</feature>
<dbReference type="AlphaFoldDB" id="Q2RXT3"/>
<keyword evidence="1" id="KW-0472">Membrane</keyword>
<dbReference type="RefSeq" id="WP_011388010.1">
    <property type="nucleotide sequence ID" value="NC_007643.1"/>
</dbReference>
<feature type="transmembrane region" description="Helical" evidence="1">
    <location>
        <begin position="106"/>
        <end position="126"/>
    </location>
</feature>
<evidence type="ECO:0000256" key="1">
    <source>
        <dbReference type="SAM" id="Phobius"/>
    </source>
</evidence>
<feature type="transmembrane region" description="Helical" evidence="1">
    <location>
        <begin position="29"/>
        <end position="52"/>
    </location>
</feature>
<dbReference type="HOGENOM" id="CLU_049287_0_0_5"/>
<keyword evidence="3" id="KW-1185">Reference proteome</keyword>